<dbReference type="FunFam" id="1.10.150.170:FF:000001">
    <property type="entry name" value="Ribosomal RNA small subunit methyltransferase H"/>
    <property type="match status" value="1"/>
</dbReference>
<dbReference type="PIRSF" id="PIRSF004486">
    <property type="entry name" value="MraW"/>
    <property type="match status" value="1"/>
</dbReference>
<comment type="catalytic activity">
    <reaction evidence="7">
        <text>cytidine(1402) in 16S rRNA + S-adenosyl-L-methionine = N(4)-methylcytidine(1402) in 16S rRNA + S-adenosyl-L-homocysteine + H(+)</text>
        <dbReference type="Rhea" id="RHEA:42928"/>
        <dbReference type="Rhea" id="RHEA-COMP:10286"/>
        <dbReference type="Rhea" id="RHEA-COMP:10287"/>
        <dbReference type="ChEBI" id="CHEBI:15378"/>
        <dbReference type="ChEBI" id="CHEBI:57856"/>
        <dbReference type="ChEBI" id="CHEBI:59789"/>
        <dbReference type="ChEBI" id="CHEBI:74506"/>
        <dbReference type="ChEBI" id="CHEBI:82748"/>
        <dbReference type="EC" id="2.1.1.199"/>
    </reaction>
</comment>
<sequence>MDARRPMTSTAQERGGGMDSAQQRTPEQRATEDRHIPVLLDTCVDLLAPALTRPGAVYVDGTLGMAGHASAVLDAAPTARLVGIDRDAQALELARERLERAGHGDRIDLIHATYDEIPEALASLGLPSADAVMLDLGLSSFQIDTAERGFSYSEDAPLDMRMDTDEGPTAADILAAADEAEIARILHEYGDERFSRRIARRIVETRADAPIERSGQLVALLDRAIPAASKASGGHPAKRTFQALRIAVNRELEILSRALEGALDAVAVGGRIVVESYHSGEDRLVKTAFARRTRSSAPAGLPVELEEHRPTFAPLVRGAVRADEREQSVNTRSASVRLRALERVRPGS</sequence>
<evidence type="ECO:0000256" key="5">
    <source>
        <dbReference type="ARBA" id="ARBA00022679"/>
    </source>
</evidence>
<gene>
    <name evidence="7" type="primary">rsmH</name>
    <name evidence="9" type="ORF">FM110_06835</name>
</gene>
<evidence type="ECO:0000256" key="4">
    <source>
        <dbReference type="ARBA" id="ARBA00022603"/>
    </source>
</evidence>
<dbReference type="GO" id="GO:0070475">
    <property type="term" value="P:rRNA base methylation"/>
    <property type="evidence" value="ECO:0007669"/>
    <property type="project" value="UniProtKB-UniRule"/>
</dbReference>
<dbReference type="Pfam" id="PF01795">
    <property type="entry name" value="Methyltransf_5"/>
    <property type="match status" value="1"/>
</dbReference>
<feature type="binding site" evidence="7">
    <location>
        <begin position="66"/>
        <end position="68"/>
    </location>
    <ligand>
        <name>S-adenosyl-L-methionine</name>
        <dbReference type="ChEBI" id="CHEBI:59789"/>
    </ligand>
</feature>
<keyword evidence="3 7" id="KW-0698">rRNA processing</keyword>
<dbReference type="InterPro" id="IPR029063">
    <property type="entry name" value="SAM-dependent_MTases_sf"/>
</dbReference>
<dbReference type="PANTHER" id="PTHR11265:SF0">
    <property type="entry name" value="12S RRNA N4-METHYLCYTIDINE METHYLTRANSFERASE"/>
    <property type="match status" value="1"/>
</dbReference>
<dbReference type="SUPFAM" id="SSF81799">
    <property type="entry name" value="Putative methyltransferase TM0872, insert domain"/>
    <property type="match status" value="1"/>
</dbReference>
<dbReference type="Gene3D" id="1.10.150.170">
    <property type="entry name" value="Putative methyltransferase TM0872, insert domain"/>
    <property type="match status" value="1"/>
</dbReference>
<dbReference type="CDD" id="cd02440">
    <property type="entry name" value="AdoMet_MTases"/>
    <property type="match status" value="1"/>
</dbReference>
<dbReference type="PANTHER" id="PTHR11265">
    <property type="entry name" value="S-ADENOSYL-METHYLTRANSFERASE MRAW"/>
    <property type="match status" value="1"/>
</dbReference>
<dbReference type="Gene3D" id="3.40.50.150">
    <property type="entry name" value="Vaccinia Virus protein VP39"/>
    <property type="match status" value="1"/>
</dbReference>
<dbReference type="OrthoDB" id="9806637at2"/>
<evidence type="ECO:0000256" key="7">
    <source>
        <dbReference type="HAMAP-Rule" id="MF_01007"/>
    </source>
</evidence>
<dbReference type="InterPro" id="IPR023397">
    <property type="entry name" value="SAM-dep_MeTrfase_MraW_recog"/>
</dbReference>
<comment type="function">
    <text evidence="7">Specifically methylates the N4 position of cytidine in position 1402 (C1402) of 16S rRNA.</text>
</comment>
<dbReference type="Proteomes" id="UP000195981">
    <property type="component" value="Unassembled WGS sequence"/>
</dbReference>
<comment type="subcellular location">
    <subcellularLocation>
        <location evidence="7">Cytoplasm</location>
    </subcellularLocation>
</comment>
<feature type="binding site" evidence="7">
    <location>
        <position position="142"/>
    </location>
    <ligand>
        <name>S-adenosyl-L-methionine</name>
        <dbReference type="ChEBI" id="CHEBI:59789"/>
    </ligand>
</feature>
<dbReference type="GO" id="GO:0005737">
    <property type="term" value="C:cytoplasm"/>
    <property type="evidence" value="ECO:0007669"/>
    <property type="project" value="UniProtKB-SubCell"/>
</dbReference>
<feature type="binding site" evidence="7">
    <location>
        <position position="114"/>
    </location>
    <ligand>
        <name>S-adenosyl-L-methionine</name>
        <dbReference type="ChEBI" id="CHEBI:59789"/>
    </ligand>
</feature>
<dbReference type="EMBL" id="FWFG01000061">
    <property type="protein sequence ID" value="SLM91615.1"/>
    <property type="molecule type" value="Genomic_DNA"/>
</dbReference>
<evidence type="ECO:0000256" key="8">
    <source>
        <dbReference type="SAM" id="MobiDB-lite"/>
    </source>
</evidence>
<organism evidence="9 10">
    <name type="scientific">Brachybacterium nesterenkovii</name>
    <dbReference type="NCBI Taxonomy" id="47847"/>
    <lineage>
        <taxon>Bacteria</taxon>
        <taxon>Bacillati</taxon>
        <taxon>Actinomycetota</taxon>
        <taxon>Actinomycetes</taxon>
        <taxon>Micrococcales</taxon>
        <taxon>Dermabacteraceae</taxon>
        <taxon>Brachybacterium</taxon>
    </lineage>
</organism>
<keyword evidence="2 7" id="KW-0963">Cytoplasm</keyword>
<evidence type="ECO:0000256" key="3">
    <source>
        <dbReference type="ARBA" id="ARBA00022552"/>
    </source>
</evidence>
<proteinExistence type="inferred from homology"/>
<protein>
    <recommendedName>
        <fullName evidence="7">Ribosomal RNA small subunit methyltransferase H</fullName>
        <ecNumber evidence="7">2.1.1.199</ecNumber>
    </recommendedName>
    <alternativeName>
        <fullName evidence="7">16S rRNA m(4)C1402 methyltransferase</fullName>
    </alternativeName>
    <alternativeName>
        <fullName evidence="7">rRNA (cytosine-N(4)-)-methyltransferase RsmH</fullName>
    </alternativeName>
</protein>
<keyword evidence="4 7" id="KW-0489">Methyltransferase</keyword>
<evidence type="ECO:0000256" key="6">
    <source>
        <dbReference type="ARBA" id="ARBA00022691"/>
    </source>
</evidence>
<accession>A0A1X6X1U5</accession>
<feature type="binding site" evidence="7">
    <location>
        <position position="135"/>
    </location>
    <ligand>
        <name>S-adenosyl-L-methionine</name>
        <dbReference type="ChEBI" id="CHEBI:59789"/>
    </ligand>
</feature>
<keyword evidence="6 7" id="KW-0949">S-adenosyl-L-methionine</keyword>
<dbReference type="SUPFAM" id="SSF53335">
    <property type="entry name" value="S-adenosyl-L-methionine-dependent methyltransferases"/>
    <property type="match status" value="1"/>
</dbReference>
<comment type="similarity">
    <text evidence="1 7">Belongs to the methyltransferase superfamily. RsmH family.</text>
</comment>
<dbReference type="GO" id="GO:0071424">
    <property type="term" value="F:rRNA (cytosine-N4-)-methyltransferase activity"/>
    <property type="evidence" value="ECO:0007669"/>
    <property type="project" value="UniProtKB-UniRule"/>
</dbReference>
<dbReference type="InterPro" id="IPR002903">
    <property type="entry name" value="RsmH"/>
</dbReference>
<keyword evidence="10" id="KW-1185">Reference proteome</keyword>
<reference evidence="9 10" key="1">
    <citation type="submission" date="2017-02" db="EMBL/GenBank/DDBJ databases">
        <authorList>
            <person name="Peterson S.W."/>
        </authorList>
    </citation>
    <scope>NUCLEOTIDE SEQUENCE [LARGE SCALE GENOMIC DNA]</scope>
    <source>
        <strain evidence="9 10">CIP104813</strain>
    </source>
</reference>
<dbReference type="EC" id="2.1.1.199" evidence="7"/>
<dbReference type="NCBIfam" id="TIGR00006">
    <property type="entry name" value="16S rRNA (cytosine(1402)-N(4))-methyltransferase RsmH"/>
    <property type="match status" value="1"/>
</dbReference>
<evidence type="ECO:0000313" key="9">
    <source>
        <dbReference type="EMBL" id="SLM91615.1"/>
    </source>
</evidence>
<dbReference type="AlphaFoldDB" id="A0A1X6X1U5"/>
<name>A0A1X6X1U5_9MICO</name>
<feature type="binding site" evidence="7">
    <location>
        <position position="85"/>
    </location>
    <ligand>
        <name>S-adenosyl-L-methionine</name>
        <dbReference type="ChEBI" id="CHEBI:59789"/>
    </ligand>
</feature>
<dbReference type="HAMAP" id="MF_01007">
    <property type="entry name" value="16SrRNA_methyltr_H"/>
    <property type="match status" value="1"/>
</dbReference>
<keyword evidence="5 7" id="KW-0808">Transferase</keyword>
<evidence type="ECO:0000256" key="1">
    <source>
        <dbReference type="ARBA" id="ARBA00010396"/>
    </source>
</evidence>
<feature type="region of interest" description="Disordered" evidence="8">
    <location>
        <begin position="1"/>
        <end position="33"/>
    </location>
</feature>
<evidence type="ECO:0000313" key="10">
    <source>
        <dbReference type="Proteomes" id="UP000195981"/>
    </source>
</evidence>
<evidence type="ECO:0000256" key="2">
    <source>
        <dbReference type="ARBA" id="ARBA00022490"/>
    </source>
</evidence>